<name>A0A498J6A2_MALDO</name>
<sequence>MYFGSFFLQYSMISFSVGFAVTSLFKLTNAHGVSPQNSSGLATTAASSTAGFVYSTDSTSTLLRFSPPLIITSLDLSLISK</sequence>
<reference evidence="1 2" key="1">
    <citation type="submission" date="2018-10" db="EMBL/GenBank/DDBJ databases">
        <title>A high-quality apple genome assembly.</title>
        <authorList>
            <person name="Hu J."/>
        </authorList>
    </citation>
    <scope>NUCLEOTIDE SEQUENCE [LARGE SCALE GENOMIC DNA]</scope>
    <source>
        <strain evidence="2">cv. HFTH1</strain>
        <tissue evidence="1">Young leaf</tissue>
    </source>
</reference>
<evidence type="ECO:0000313" key="1">
    <source>
        <dbReference type="EMBL" id="RXH90716.1"/>
    </source>
</evidence>
<evidence type="ECO:0000313" key="2">
    <source>
        <dbReference type="Proteomes" id="UP000290289"/>
    </source>
</evidence>
<dbReference type="AlphaFoldDB" id="A0A498J6A2"/>
<dbReference type="Proteomes" id="UP000290289">
    <property type="component" value="Chromosome 9"/>
</dbReference>
<organism evidence="1 2">
    <name type="scientific">Malus domestica</name>
    <name type="common">Apple</name>
    <name type="synonym">Pyrus malus</name>
    <dbReference type="NCBI Taxonomy" id="3750"/>
    <lineage>
        <taxon>Eukaryota</taxon>
        <taxon>Viridiplantae</taxon>
        <taxon>Streptophyta</taxon>
        <taxon>Embryophyta</taxon>
        <taxon>Tracheophyta</taxon>
        <taxon>Spermatophyta</taxon>
        <taxon>Magnoliopsida</taxon>
        <taxon>eudicotyledons</taxon>
        <taxon>Gunneridae</taxon>
        <taxon>Pentapetalae</taxon>
        <taxon>rosids</taxon>
        <taxon>fabids</taxon>
        <taxon>Rosales</taxon>
        <taxon>Rosaceae</taxon>
        <taxon>Amygdaloideae</taxon>
        <taxon>Maleae</taxon>
        <taxon>Malus</taxon>
    </lineage>
</organism>
<dbReference type="EMBL" id="RDQH01000335">
    <property type="protein sequence ID" value="RXH90716.1"/>
    <property type="molecule type" value="Genomic_DNA"/>
</dbReference>
<comment type="caution">
    <text evidence="1">The sequence shown here is derived from an EMBL/GenBank/DDBJ whole genome shotgun (WGS) entry which is preliminary data.</text>
</comment>
<proteinExistence type="predicted"/>
<gene>
    <name evidence="1" type="ORF">DVH24_035480</name>
</gene>
<keyword evidence="2" id="KW-1185">Reference proteome</keyword>
<accession>A0A498J6A2</accession>
<protein>
    <submittedName>
        <fullName evidence="1">Uncharacterized protein</fullName>
    </submittedName>
</protein>